<dbReference type="EMBL" id="FUYB01000007">
    <property type="protein sequence ID" value="SKA78098.1"/>
    <property type="molecule type" value="Genomic_DNA"/>
</dbReference>
<organism evidence="6 7">
    <name type="scientific">Thiothrix eikelboomii</name>
    <dbReference type="NCBI Taxonomy" id="92487"/>
    <lineage>
        <taxon>Bacteria</taxon>
        <taxon>Pseudomonadati</taxon>
        <taxon>Pseudomonadota</taxon>
        <taxon>Gammaproteobacteria</taxon>
        <taxon>Thiotrichales</taxon>
        <taxon>Thiotrichaceae</taxon>
        <taxon>Thiothrix</taxon>
    </lineage>
</organism>
<dbReference type="SUPFAM" id="SSF109910">
    <property type="entry name" value="YgfY-like"/>
    <property type="match status" value="1"/>
</dbReference>
<keyword evidence="5" id="KW-0143">Chaperone</keyword>
<dbReference type="Proteomes" id="UP000190460">
    <property type="component" value="Unassembled WGS sequence"/>
</dbReference>
<dbReference type="GO" id="GO:0006105">
    <property type="term" value="P:succinate metabolic process"/>
    <property type="evidence" value="ECO:0007669"/>
    <property type="project" value="TreeGrafter"/>
</dbReference>
<proteinExistence type="inferred from homology"/>
<protein>
    <recommendedName>
        <fullName evidence="3">FAD assembly factor SdhE</fullName>
    </recommendedName>
</protein>
<reference evidence="6 7" key="1">
    <citation type="submission" date="2017-02" db="EMBL/GenBank/DDBJ databases">
        <authorList>
            <person name="Peterson S.W."/>
        </authorList>
    </citation>
    <scope>NUCLEOTIDE SEQUENCE [LARGE SCALE GENOMIC DNA]</scope>
    <source>
        <strain evidence="6 7">ATCC 49788</strain>
    </source>
</reference>
<gene>
    <name evidence="6" type="ORF">SAMN02745130_01830</name>
</gene>
<dbReference type="PANTHER" id="PTHR39585">
    <property type="entry name" value="FAD ASSEMBLY FACTOR SDHE"/>
    <property type="match status" value="1"/>
</dbReference>
<dbReference type="STRING" id="92487.SAMN02745130_01830"/>
<evidence type="ECO:0000256" key="1">
    <source>
        <dbReference type="ARBA" id="ARBA00004496"/>
    </source>
</evidence>
<evidence type="ECO:0000256" key="4">
    <source>
        <dbReference type="ARBA" id="ARBA00022490"/>
    </source>
</evidence>
<dbReference type="Pfam" id="PF03937">
    <property type="entry name" value="Sdh5"/>
    <property type="match status" value="1"/>
</dbReference>
<evidence type="ECO:0000256" key="3">
    <source>
        <dbReference type="ARBA" id="ARBA00019418"/>
    </source>
</evidence>
<evidence type="ECO:0000256" key="2">
    <source>
        <dbReference type="ARBA" id="ARBA00008571"/>
    </source>
</evidence>
<comment type="similarity">
    <text evidence="2">Belongs to the SdhE FAD assembly factor family.</text>
</comment>
<comment type="subcellular location">
    <subcellularLocation>
        <location evidence="1">Cytoplasm</location>
    </subcellularLocation>
</comment>
<dbReference type="OrthoDB" id="9180899at2"/>
<evidence type="ECO:0000313" key="6">
    <source>
        <dbReference type="EMBL" id="SKA78098.1"/>
    </source>
</evidence>
<evidence type="ECO:0000313" key="7">
    <source>
        <dbReference type="Proteomes" id="UP000190460"/>
    </source>
</evidence>
<dbReference type="Gene3D" id="1.10.150.250">
    <property type="entry name" value="Flavinator of succinate dehydrogenase"/>
    <property type="match status" value="1"/>
</dbReference>
<sequence>MGILKQNEAQWQERLIRLRWACHRTHNELNKPLLGFLENVYPSLEMGEQFAFERLLSAADHDILQWLKGKQLPNDQGIVTILALIQQAS</sequence>
<dbReference type="PANTHER" id="PTHR39585:SF1">
    <property type="entry name" value="FAD ASSEMBLY FACTOR SDHE"/>
    <property type="match status" value="1"/>
</dbReference>
<dbReference type="GO" id="GO:0005737">
    <property type="term" value="C:cytoplasm"/>
    <property type="evidence" value="ECO:0007669"/>
    <property type="project" value="UniProtKB-SubCell"/>
</dbReference>
<name>A0A1T4WMI7_9GAMM</name>
<keyword evidence="7" id="KW-1185">Reference proteome</keyword>
<dbReference type="InterPro" id="IPR005631">
    <property type="entry name" value="SDH"/>
</dbReference>
<dbReference type="InterPro" id="IPR050531">
    <property type="entry name" value="SdhE_FAD_assembly_factor"/>
</dbReference>
<dbReference type="RefSeq" id="WP_078922298.1">
    <property type="nucleotide sequence ID" value="NZ_FUYB01000007.1"/>
</dbReference>
<evidence type="ECO:0000256" key="5">
    <source>
        <dbReference type="ARBA" id="ARBA00023186"/>
    </source>
</evidence>
<accession>A0A1T4WMI7</accession>
<keyword evidence="4" id="KW-0963">Cytoplasm</keyword>
<dbReference type="InterPro" id="IPR036714">
    <property type="entry name" value="SDH_sf"/>
</dbReference>
<dbReference type="AlphaFoldDB" id="A0A1T4WMI7"/>